<dbReference type="Gene3D" id="1.10.530.10">
    <property type="match status" value="1"/>
</dbReference>
<organism evidence="1 2">
    <name type="scientific">Prauserella salsuginis</name>
    <dbReference type="NCBI Taxonomy" id="387889"/>
    <lineage>
        <taxon>Bacteria</taxon>
        <taxon>Bacillati</taxon>
        <taxon>Actinomycetota</taxon>
        <taxon>Actinomycetes</taxon>
        <taxon>Pseudonocardiales</taxon>
        <taxon>Pseudonocardiaceae</taxon>
        <taxon>Prauserella</taxon>
        <taxon>Prauserella salsuginis group</taxon>
    </lineage>
</organism>
<sequence length="70" mass="7975">YMGNFFDVFIDGGMGMMVPQEYMKFYKAAEAKYKVGWNYLAAIHWVETKFSTIDIMVSSVGAIGHTQVRP</sequence>
<proteinExistence type="predicted"/>
<accession>A0ABW6GCA1</accession>
<dbReference type="InterPro" id="IPR023346">
    <property type="entry name" value="Lysozyme-like_dom_sf"/>
</dbReference>
<dbReference type="RefSeq" id="WP_377541244.1">
    <property type="nucleotide sequence ID" value="NZ_JBHXCV010000044.1"/>
</dbReference>
<dbReference type="Proteomes" id="UP001598673">
    <property type="component" value="Unassembled WGS sequence"/>
</dbReference>
<gene>
    <name evidence="1" type="ORF">ACFWGY_26280</name>
</gene>
<dbReference type="EMBL" id="JBHXCV010000044">
    <property type="protein sequence ID" value="MFD6796829.1"/>
    <property type="molecule type" value="Genomic_DNA"/>
</dbReference>
<reference evidence="1 2" key="1">
    <citation type="submission" date="2024-09" db="EMBL/GenBank/DDBJ databases">
        <title>The Natural Products Discovery Center: Release of the First 8490 Sequenced Strains for Exploring Actinobacteria Biosynthetic Diversity.</title>
        <authorList>
            <person name="Kalkreuter E."/>
            <person name="Kautsar S.A."/>
            <person name="Yang D."/>
            <person name="Bader C.D."/>
            <person name="Teijaro C.N."/>
            <person name="Fluegel L."/>
            <person name="Davis C.M."/>
            <person name="Simpson J.R."/>
            <person name="Lauterbach L."/>
            <person name="Steele A.D."/>
            <person name="Gui C."/>
            <person name="Meng S."/>
            <person name="Li G."/>
            <person name="Viehrig K."/>
            <person name="Ye F."/>
            <person name="Su P."/>
            <person name="Kiefer A.F."/>
            <person name="Nichols A."/>
            <person name="Cepeda A.J."/>
            <person name="Yan W."/>
            <person name="Fan B."/>
            <person name="Jiang Y."/>
            <person name="Adhikari A."/>
            <person name="Zheng C.-J."/>
            <person name="Schuster L."/>
            <person name="Cowan T.M."/>
            <person name="Smanski M.J."/>
            <person name="Chevrette M.G."/>
            <person name="De Carvalho L.P.S."/>
            <person name="Shen B."/>
        </authorList>
    </citation>
    <scope>NUCLEOTIDE SEQUENCE [LARGE SCALE GENOMIC DNA]</scope>
    <source>
        <strain evidence="1 2">NPDC060353</strain>
    </source>
</reference>
<keyword evidence="2" id="KW-1185">Reference proteome</keyword>
<evidence type="ECO:0000313" key="1">
    <source>
        <dbReference type="EMBL" id="MFD6796829.1"/>
    </source>
</evidence>
<protein>
    <submittedName>
        <fullName evidence="1">Uncharacterized protein</fullName>
    </submittedName>
</protein>
<evidence type="ECO:0000313" key="2">
    <source>
        <dbReference type="Proteomes" id="UP001598673"/>
    </source>
</evidence>
<dbReference type="SUPFAM" id="SSF53955">
    <property type="entry name" value="Lysozyme-like"/>
    <property type="match status" value="1"/>
</dbReference>
<feature type="non-terminal residue" evidence="1">
    <location>
        <position position="1"/>
    </location>
</feature>
<comment type="caution">
    <text evidence="1">The sequence shown here is derived from an EMBL/GenBank/DDBJ whole genome shotgun (WGS) entry which is preliminary data.</text>
</comment>
<name>A0ABW6GCA1_9PSEU</name>